<keyword evidence="4 5" id="KW-0472">Membrane</keyword>
<dbReference type="Proteomes" id="UP001642720">
    <property type="component" value="Unassembled WGS sequence"/>
</dbReference>
<feature type="transmembrane region" description="Helical" evidence="5">
    <location>
        <begin position="247"/>
        <end position="267"/>
    </location>
</feature>
<evidence type="ECO:0000313" key="7">
    <source>
        <dbReference type="Proteomes" id="UP001642720"/>
    </source>
</evidence>
<evidence type="ECO:0000256" key="2">
    <source>
        <dbReference type="ARBA" id="ARBA00022692"/>
    </source>
</evidence>
<evidence type="ECO:0000313" key="6">
    <source>
        <dbReference type="EMBL" id="TFB01276.1"/>
    </source>
</evidence>
<comment type="caution">
    <text evidence="6">The sequence shown here is derived from an EMBL/GenBank/DDBJ whole genome shotgun (WGS) entry which is preliminary data.</text>
</comment>
<evidence type="ECO:0000256" key="5">
    <source>
        <dbReference type="SAM" id="Phobius"/>
    </source>
</evidence>
<keyword evidence="7" id="KW-1185">Reference proteome</keyword>
<dbReference type="InterPro" id="IPR000537">
    <property type="entry name" value="UbiA_prenyltransferase"/>
</dbReference>
<dbReference type="CDD" id="cd13965">
    <property type="entry name" value="PT_UbiA_3"/>
    <property type="match status" value="1"/>
</dbReference>
<dbReference type="GeneID" id="300578479"/>
<dbReference type="RefSeq" id="XP_073557477.1">
    <property type="nucleotide sequence ID" value="XM_073704029.1"/>
</dbReference>
<keyword evidence="2 5" id="KW-0812">Transmembrane</keyword>
<evidence type="ECO:0000256" key="1">
    <source>
        <dbReference type="ARBA" id="ARBA00004141"/>
    </source>
</evidence>
<feature type="transmembrane region" description="Helical" evidence="5">
    <location>
        <begin position="216"/>
        <end position="235"/>
    </location>
</feature>
<feature type="transmembrane region" description="Helical" evidence="5">
    <location>
        <begin position="343"/>
        <end position="359"/>
    </location>
</feature>
<keyword evidence="3 5" id="KW-1133">Transmembrane helix</keyword>
<dbReference type="InterPro" id="IPR044878">
    <property type="entry name" value="UbiA_sf"/>
</dbReference>
<sequence length="361" mass="39562">MQAMGKYVLLEKGVTTPDTDTVNSADVGQILDVSVSRIRTRACICPSSTSRGSEAAADSCNPLLQKRTPFYQLKTLFLFTKSDFKTVIIPQTIFAATAALSKTQLTTAGPDGSNVTNGWGVASRMPQMLAWIWLNLLVEDIANQRLEGAIVEDTVNKPWRPLPSRRLTPEQARDWLVISIMAAVGLSLLFGGYSASITLMVFIWMYNDLEGSSSGIWIRNALNAGGLMCFSWGALATLSGGELLPRGFAWILVTGAIIMTTVHAQDLPDIEGDMARGRLTMPLTYGETAARASLAAMVMFWSVACPFFWNASLWGWAASAGIGSTMSVLALQKRGQRWDEVVWKLWCLWITVLYMLPAMEK</sequence>
<organism evidence="6 7">
    <name type="scientific">Trichoderma ghanense</name>
    <dbReference type="NCBI Taxonomy" id="65468"/>
    <lineage>
        <taxon>Eukaryota</taxon>
        <taxon>Fungi</taxon>
        <taxon>Dikarya</taxon>
        <taxon>Ascomycota</taxon>
        <taxon>Pezizomycotina</taxon>
        <taxon>Sordariomycetes</taxon>
        <taxon>Hypocreomycetidae</taxon>
        <taxon>Hypocreales</taxon>
        <taxon>Hypocreaceae</taxon>
        <taxon>Trichoderma</taxon>
    </lineage>
</organism>
<proteinExistence type="predicted"/>
<protein>
    <recommendedName>
        <fullName evidence="8">UbiA prenyltransferase</fullName>
    </recommendedName>
</protein>
<dbReference type="InterPro" id="IPR050475">
    <property type="entry name" value="Prenyltransferase_related"/>
</dbReference>
<evidence type="ECO:0008006" key="8">
    <source>
        <dbReference type="Google" id="ProtNLM"/>
    </source>
</evidence>
<accession>A0ABY2GZL2</accession>
<dbReference type="EMBL" id="PPTA01000009">
    <property type="protein sequence ID" value="TFB01276.1"/>
    <property type="molecule type" value="Genomic_DNA"/>
</dbReference>
<feature type="transmembrane region" description="Helical" evidence="5">
    <location>
        <begin position="175"/>
        <end position="204"/>
    </location>
</feature>
<dbReference type="Gene3D" id="1.10.357.140">
    <property type="entry name" value="UbiA prenyltransferase"/>
    <property type="match status" value="1"/>
</dbReference>
<name>A0ABY2GZL2_9HYPO</name>
<dbReference type="PANTHER" id="PTHR42723">
    <property type="entry name" value="CHLOROPHYLL SYNTHASE"/>
    <property type="match status" value="1"/>
</dbReference>
<reference evidence="6 7" key="1">
    <citation type="submission" date="2018-01" db="EMBL/GenBank/DDBJ databases">
        <title>Genome characterization of the sugarcane-associated fungus Trichoderma ghanense CCMA-1212 and their application in lignocelulose bioconversion.</title>
        <authorList>
            <person name="Steindorff A.S."/>
            <person name="Mendes T.D."/>
            <person name="Vilela E.S.D."/>
            <person name="Rodrigues D.S."/>
            <person name="Formighieri E.F."/>
            <person name="Melo I.S."/>
            <person name="Favaro L.C.L."/>
        </authorList>
    </citation>
    <scope>NUCLEOTIDE SEQUENCE [LARGE SCALE GENOMIC DNA]</scope>
    <source>
        <strain evidence="6 7">CCMA-1212</strain>
    </source>
</reference>
<dbReference type="Pfam" id="PF01040">
    <property type="entry name" value="UbiA"/>
    <property type="match status" value="1"/>
</dbReference>
<gene>
    <name evidence="6" type="ORF">CCMA1212_006833</name>
</gene>
<dbReference type="PANTHER" id="PTHR42723:SF1">
    <property type="entry name" value="CHLOROPHYLL SYNTHASE, CHLOROPLASTIC"/>
    <property type="match status" value="1"/>
</dbReference>
<comment type="subcellular location">
    <subcellularLocation>
        <location evidence="1">Membrane</location>
        <topology evidence="1">Multi-pass membrane protein</topology>
    </subcellularLocation>
</comment>
<evidence type="ECO:0000256" key="3">
    <source>
        <dbReference type="ARBA" id="ARBA00022989"/>
    </source>
</evidence>
<evidence type="ECO:0000256" key="4">
    <source>
        <dbReference type="ARBA" id="ARBA00023136"/>
    </source>
</evidence>
<feature type="transmembrane region" description="Helical" evidence="5">
    <location>
        <begin position="315"/>
        <end position="331"/>
    </location>
</feature>